<accession>H5V5V8</accession>
<protein>
    <submittedName>
        <fullName evidence="2">Uncharacterized protein</fullName>
    </submittedName>
</protein>
<feature type="region of interest" description="Disordered" evidence="1">
    <location>
        <begin position="1"/>
        <end position="64"/>
    </location>
</feature>
<keyword evidence="3" id="KW-1185">Reference proteome</keyword>
<reference evidence="2 3" key="1">
    <citation type="submission" date="2012-02" db="EMBL/GenBank/DDBJ databases">
        <title>Whole genome shotgun sequence of Escherichia hermannii NBRC 105704.</title>
        <authorList>
            <person name="Yoshida I."/>
            <person name="Hosoyama A."/>
            <person name="Tsuchikane K."/>
            <person name="Katsumata H."/>
            <person name="Yamazaki S."/>
            <person name="Fujita N."/>
        </authorList>
    </citation>
    <scope>NUCLEOTIDE SEQUENCE [LARGE SCALE GENOMIC DNA]</scope>
    <source>
        <strain evidence="2 3">NBRC 105704</strain>
    </source>
</reference>
<dbReference type="EMBL" id="BAFF01000014">
    <property type="protein sequence ID" value="GAB53366.1"/>
    <property type="molecule type" value="Genomic_DNA"/>
</dbReference>
<dbReference type="Proteomes" id="UP000010297">
    <property type="component" value="Unassembled WGS sequence"/>
</dbReference>
<dbReference type="AlphaFoldDB" id="H5V5V8"/>
<evidence type="ECO:0000313" key="2">
    <source>
        <dbReference type="EMBL" id="GAB53366.1"/>
    </source>
</evidence>
<comment type="caution">
    <text evidence="2">The sequence shown here is derived from an EMBL/GenBank/DDBJ whole genome shotgun (WGS) entry which is preliminary data.</text>
</comment>
<evidence type="ECO:0000256" key="1">
    <source>
        <dbReference type="SAM" id="MobiDB-lite"/>
    </source>
</evidence>
<evidence type="ECO:0000313" key="3">
    <source>
        <dbReference type="Proteomes" id="UP000010297"/>
    </source>
</evidence>
<feature type="compositionally biased region" description="Polar residues" evidence="1">
    <location>
        <begin position="29"/>
        <end position="42"/>
    </location>
</feature>
<proteinExistence type="predicted"/>
<gene>
    <name evidence="2" type="ORF">EH105704_14_00680</name>
</gene>
<organism evidence="2 3">
    <name type="scientific">Atlantibacter hermannii NBRC 105704</name>
    <dbReference type="NCBI Taxonomy" id="1115512"/>
    <lineage>
        <taxon>Bacteria</taxon>
        <taxon>Pseudomonadati</taxon>
        <taxon>Pseudomonadota</taxon>
        <taxon>Gammaproteobacteria</taxon>
        <taxon>Enterobacterales</taxon>
        <taxon>Enterobacteriaceae</taxon>
        <taxon>Atlantibacter</taxon>
    </lineage>
</organism>
<sequence>MDEKSASERNPSTLHKAPLPERTEPFHPTQGSTTRSERNLSTLHKAPQPEANGTLPPSTPPERG</sequence>
<name>H5V5V8_ATLHE</name>